<feature type="domain" description="AAA+ ATPase" evidence="10">
    <location>
        <begin position="21"/>
        <end position="504"/>
    </location>
</feature>
<dbReference type="InterPro" id="IPR003395">
    <property type="entry name" value="RecF/RecN/SMC_N"/>
</dbReference>
<dbReference type="InterPro" id="IPR003593">
    <property type="entry name" value="AAA+_ATPase"/>
</dbReference>
<dbReference type="EMBL" id="PXYW01000003">
    <property type="protein sequence ID" value="PSR35225.1"/>
    <property type="molecule type" value="Genomic_DNA"/>
</dbReference>
<dbReference type="GO" id="GO:0009432">
    <property type="term" value="P:SOS response"/>
    <property type="evidence" value="ECO:0007669"/>
    <property type="project" value="TreeGrafter"/>
</dbReference>
<dbReference type="PANTHER" id="PTHR11059">
    <property type="entry name" value="DNA REPAIR PROTEIN RECN"/>
    <property type="match status" value="1"/>
</dbReference>
<keyword evidence="6" id="KW-0067">ATP-binding</keyword>
<comment type="caution">
    <text evidence="11">The sequence shown here is derived from an EMBL/GenBank/DDBJ whole genome shotgun (WGS) entry which is preliminary data.</text>
</comment>
<evidence type="ECO:0000256" key="6">
    <source>
        <dbReference type="ARBA" id="ARBA00022840"/>
    </source>
</evidence>
<evidence type="ECO:0000256" key="4">
    <source>
        <dbReference type="ARBA" id="ARBA00022741"/>
    </source>
</evidence>
<evidence type="ECO:0000256" key="1">
    <source>
        <dbReference type="ARBA" id="ARBA00003618"/>
    </source>
</evidence>
<name>A0A2T2XL55_9FIRM</name>
<dbReference type="GO" id="GO:0006281">
    <property type="term" value="P:DNA repair"/>
    <property type="evidence" value="ECO:0007669"/>
    <property type="project" value="UniProtKB-KW"/>
</dbReference>
<sequence>MVKELTVENFGLIRSASVEFGPGFNAITGESGAGKSLLLNAIGFLMGARVSDPAGPFGEVVRVRASFEVALDHPLWLVLEGYGIEPDEWLILQRELGRDGRSAYRAQGQIVPAQAVRRVALHLVEITAQHQSIKIADPDTLLSWLDRIGNLEQLAWNVAQAYREWRQAENALATIQRTAGDSEEWDRLRALVDEIGNAQILPNEDESLNEELARLRQGQRLVEGYQTIDRYLNQDDVGVIPGIAHVVRILDGLMRMDPGLQPAMQMLDQVSLLLSEMQWTLSEWYQNLNLDPAHLEQIEQRADLLARIKRKYGPQLSDVLELLNASTKRLAEVDNITWELNKWTKIATARFQDYRQLAEQLSFQRQTLAQAVATEVEQLLSQMEMLGAVVKFVISPVSPRDTGVDMVECQFAANPGQDPRPLAKVASGGELSRVALAMAVVEGRASTATLVLDELDTGLGGISAQQVGQLLSRLGHTRQVVAVSHQPTVAARAKTHIKVFKVIKNAMAESSVASLDMAGRPGEVARMLSGNPDAVALEHARQLLAQEVEGA</sequence>
<dbReference type="Gene3D" id="3.40.50.300">
    <property type="entry name" value="P-loop containing nucleotide triphosphate hydrolases"/>
    <property type="match status" value="2"/>
</dbReference>
<evidence type="ECO:0000256" key="9">
    <source>
        <dbReference type="PIRNR" id="PIRNR003128"/>
    </source>
</evidence>
<comment type="similarity">
    <text evidence="2 9">Belongs to the RecN family.</text>
</comment>
<evidence type="ECO:0000256" key="8">
    <source>
        <dbReference type="ARBA" id="ARBA00033408"/>
    </source>
</evidence>
<accession>A0A2T2XL55</accession>
<keyword evidence="4" id="KW-0547">Nucleotide-binding</keyword>
<dbReference type="PANTHER" id="PTHR11059:SF0">
    <property type="entry name" value="DNA REPAIR PROTEIN RECN"/>
    <property type="match status" value="1"/>
</dbReference>
<evidence type="ECO:0000313" key="12">
    <source>
        <dbReference type="Proteomes" id="UP000242972"/>
    </source>
</evidence>
<dbReference type="PIRSF" id="PIRSF003128">
    <property type="entry name" value="RecN"/>
    <property type="match status" value="1"/>
</dbReference>
<evidence type="ECO:0000256" key="2">
    <source>
        <dbReference type="ARBA" id="ARBA00009441"/>
    </source>
</evidence>
<reference evidence="11 12" key="1">
    <citation type="journal article" date="2014" name="BMC Genomics">
        <title>Comparison of environmental and isolate Sulfobacillus genomes reveals diverse carbon, sulfur, nitrogen, and hydrogen metabolisms.</title>
        <authorList>
            <person name="Justice N.B."/>
            <person name="Norman A."/>
            <person name="Brown C.T."/>
            <person name="Singh A."/>
            <person name="Thomas B.C."/>
            <person name="Banfield J.F."/>
        </authorList>
    </citation>
    <scope>NUCLEOTIDE SEQUENCE [LARGE SCALE GENOMIC DNA]</scope>
    <source>
        <strain evidence="11">AMDSBA4</strain>
    </source>
</reference>
<protein>
    <recommendedName>
        <fullName evidence="3 9">DNA repair protein RecN</fullName>
    </recommendedName>
    <alternativeName>
        <fullName evidence="8 9">Recombination protein N</fullName>
    </alternativeName>
</protein>
<dbReference type="InterPro" id="IPR027417">
    <property type="entry name" value="P-loop_NTPase"/>
</dbReference>
<evidence type="ECO:0000256" key="5">
    <source>
        <dbReference type="ARBA" id="ARBA00022763"/>
    </source>
</evidence>
<dbReference type="Proteomes" id="UP000242972">
    <property type="component" value="Unassembled WGS sequence"/>
</dbReference>
<evidence type="ECO:0000313" key="11">
    <source>
        <dbReference type="EMBL" id="PSR35225.1"/>
    </source>
</evidence>
<evidence type="ECO:0000256" key="3">
    <source>
        <dbReference type="ARBA" id="ARBA00021315"/>
    </source>
</evidence>
<dbReference type="GO" id="GO:0043590">
    <property type="term" value="C:bacterial nucleoid"/>
    <property type="evidence" value="ECO:0007669"/>
    <property type="project" value="TreeGrafter"/>
</dbReference>
<gene>
    <name evidence="11" type="ORF">C7B46_02110</name>
</gene>
<evidence type="ECO:0000256" key="7">
    <source>
        <dbReference type="ARBA" id="ARBA00023204"/>
    </source>
</evidence>
<organism evidence="11 12">
    <name type="scientific">Sulfobacillus benefaciens</name>
    <dbReference type="NCBI Taxonomy" id="453960"/>
    <lineage>
        <taxon>Bacteria</taxon>
        <taxon>Bacillati</taxon>
        <taxon>Bacillota</taxon>
        <taxon>Clostridia</taxon>
        <taxon>Eubacteriales</taxon>
        <taxon>Clostridiales Family XVII. Incertae Sedis</taxon>
        <taxon>Sulfobacillus</taxon>
    </lineage>
</organism>
<evidence type="ECO:0000259" key="10">
    <source>
        <dbReference type="SMART" id="SM00382"/>
    </source>
</evidence>
<proteinExistence type="inferred from homology"/>
<keyword evidence="5 9" id="KW-0227">DNA damage</keyword>
<dbReference type="GO" id="GO:0005524">
    <property type="term" value="F:ATP binding"/>
    <property type="evidence" value="ECO:0007669"/>
    <property type="project" value="UniProtKB-KW"/>
</dbReference>
<dbReference type="Pfam" id="PF02463">
    <property type="entry name" value="SMC_N"/>
    <property type="match status" value="1"/>
</dbReference>
<dbReference type="GO" id="GO:0006310">
    <property type="term" value="P:DNA recombination"/>
    <property type="evidence" value="ECO:0007669"/>
    <property type="project" value="InterPro"/>
</dbReference>
<dbReference type="InterPro" id="IPR004604">
    <property type="entry name" value="DNA_recomb/repair_RecN"/>
</dbReference>
<dbReference type="AlphaFoldDB" id="A0A2T2XL55"/>
<dbReference type="CDD" id="cd03241">
    <property type="entry name" value="ABC_RecN"/>
    <property type="match status" value="1"/>
</dbReference>
<dbReference type="SMART" id="SM00382">
    <property type="entry name" value="AAA"/>
    <property type="match status" value="1"/>
</dbReference>
<dbReference type="SUPFAM" id="SSF52540">
    <property type="entry name" value="P-loop containing nucleoside triphosphate hydrolases"/>
    <property type="match status" value="1"/>
</dbReference>
<keyword evidence="7 9" id="KW-0234">DNA repair</keyword>
<comment type="function">
    <text evidence="1 9">May be involved in recombinational repair of damaged DNA.</text>
</comment>